<sequence>MTSFDSSSPSDIDKISLSGIDLGSYSASSMNSSIEIDPLDVMTFSSCFIWSFNPQYFHGLKGMGITSAFLKAEMVSALANRALRIIVTFLIEVVFKPTVLTGPNFVFILSLPDFELPVWETNVELSEEGLIWADGLGKVCFLSHLMRGSFLRTYLAL</sequence>
<reference evidence="1" key="1">
    <citation type="journal article" date="2022" name="Int. J. Mol. Sci.">
        <title>Draft Genome of Tanacetum Coccineum: Genomic Comparison of Closely Related Tanacetum-Family Plants.</title>
        <authorList>
            <person name="Yamashiro T."/>
            <person name="Shiraishi A."/>
            <person name="Nakayama K."/>
            <person name="Satake H."/>
        </authorList>
    </citation>
    <scope>NUCLEOTIDE SEQUENCE</scope>
</reference>
<organism evidence="1 2">
    <name type="scientific">Tanacetum coccineum</name>
    <dbReference type="NCBI Taxonomy" id="301880"/>
    <lineage>
        <taxon>Eukaryota</taxon>
        <taxon>Viridiplantae</taxon>
        <taxon>Streptophyta</taxon>
        <taxon>Embryophyta</taxon>
        <taxon>Tracheophyta</taxon>
        <taxon>Spermatophyta</taxon>
        <taxon>Magnoliopsida</taxon>
        <taxon>eudicotyledons</taxon>
        <taxon>Gunneridae</taxon>
        <taxon>Pentapetalae</taxon>
        <taxon>asterids</taxon>
        <taxon>campanulids</taxon>
        <taxon>Asterales</taxon>
        <taxon>Asteraceae</taxon>
        <taxon>Asteroideae</taxon>
        <taxon>Anthemideae</taxon>
        <taxon>Anthemidinae</taxon>
        <taxon>Tanacetum</taxon>
    </lineage>
</organism>
<protein>
    <submittedName>
        <fullName evidence="1">Uncharacterized protein</fullName>
    </submittedName>
</protein>
<dbReference type="Proteomes" id="UP001151760">
    <property type="component" value="Unassembled WGS sequence"/>
</dbReference>
<gene>
    <name evidence="1" type="ORF">Tco_0728447</name>
</gene>
<name>A0ABQ4YM93_9ASTR</name>
<keyword evidence="2" id="KW-1185">Reference proteome</keyword>
<dbReference type="EMBL" id="BQNB010010534">
    <property type="protein sequence ID" value="GJS78566.1"/>
    <property type="molecule type" value="Genomic_DNA"/>
</dbReference>
<evidence type="ECO:0000313" key="1">
    <source>
        <dbReference type="EMBL" id="GJS78566.1"/>
    </source>
</evidence>
<evidence type="ECO:0000313" key="2">
    <source>
        <dbReference type="Proteomes" id="UP001151760"/>
    </source>
</evidence>
<proteinExistence type="predicted"/>
<reference evidence="1" key="2">
    <citation type="submission" date="2022-01" db="EMBL/GenBank/DDBJ databases">
        <authorList>
            <person name="Yamashiro T."/>
            <person name="Shiraishi A."/>
            <person name="Satake H."/>
            <person name="Nakayama K."/>
        </authorList>
    </citation>
    <scope>NUCLEOTIDE SEQUENCE</scope>
</reference>
<accession>A0ABQ4YM93</accession>
<comment type="caution">
    <text evidence="1">The sequence shown here is derived from an EMBL/GenBank/DDBJ whole genome shotgun (WGS) entry which is preliminary data.</text>
</comment>